<dbReference type="Proteomes" id="UP000325672">
    <property type="component" value="Unassembled WGS sequence"/>
</dbReference>
<reference evidence="1 2" key="1">
    <citation type="submission" date="2019-04" db="EMBL/GenBank/DDBJ databases">
        <title>Friends and foes A comparative genomics study of 23 Aspergillus species from section Flavi.</title>
        <authorList>
            <consortium name="DOE Joint Genome Institute"/>
            <person name="Kjaerbolling I."/>
            <person name="Vesth T."/>
            <person name="Frisvad J.C."/>
            <person name="Nybo J.L."/>
            <person name="Theobald S."/>
            <person name="Kildgaard S."/>
            <person name="Isbrandt T."/>
            <person name="Kuo A."/>
            <person name="Sato A."/>
            <person name="Lyhne E.K."/>
            <person name="Kogle M.E."/>
            <person name="Wiebenga A."/>
            <person name="Kun R.S."/>
            <person name="Lubbers R.J."/>
            <person name="Makela M.R."/>
            <person name="Barry K."/>
            <person name="Chovatia M."/>
            <person name="Clum A."/>
            <person name="Daum C."/>
            <person name="Haridas S."/>
            <person name="He G."/>
            <person name="LaButti K."/>
            <person name="Lipzen A."/>
            <person name="Mondo S."/>
            <person name="Riley R."/>
            <person name="Salamov A."/>
            <person name="Simmons B.A."/>
            <person name="Magnuson J.K."/>
            <person name="Henrissat B."/>
            <person name="Mortensen U.H."/>
            <person name="Larsen T.O."/>
            <person name="Devries R.P."/>
            <person name="Grigoriev I.V."/>
            <person name="Machida M."/>
            <person name="Baker S.E."/>
            <person name="Andersen M.R."/>
        </authorList>
    </citation>
    <scope>NUCLEOTIDE SEQUENCE [LARGE SCALE GENOMIC DNA]</scope>
    <source>
        <strain evidence="1 2">CBS 117625</strain>
    </source>
</reference>
<organism evidence="1 2">
    <name type="scientific">Aspergillus pseudotamarii</name>
    <dbReference type="NCBI Taxonomy" id="132259"/>
    <lineage>
        <taxon>Eukaryota</taxon>
        <taxon>Fungi</taxon>
        <taxon>Dikarya</taxon>
        <taxon>Ascomycota</taxon>
        <taxon>Pezizomycotina</taxon>
        <taxon>Eurotiomycetes</taxon>
        <taxon>Eurotiomycetidae</taxon>
        <taxon>Eurotiales</taxon>
        <taxon>Aspergillaceae</taxon>
        <taxon>Aspergillus</taxon>
        <taxon>Aspergillus subgen. Circumdati</taxon>
    </lineage>
</organism>
<protein>
    <submittedName>
        <fullName evidence="1">Uncharacterized protein</fullName>
    </submittedName>
</protein>
<dbReference type="InterPro" id="IPR008949">
    <property type="entry name" value="Isoprenoid_synthase_dom_sf"/>
</dbReference>
<dbReference type="AlphaFoldDB" id="A0A5N6TB14"/>
<proteinExistence type="predicted"/>
<gene>
    <name evidence="1" type="ORF">BDV38DRAFT_276661</name>
</gene>
<evidence type="ECO:0000313" key="1">
    <source>
        <dbReference type="EMBL" id="KAE8143575.1"/>
    </source>
</evidence>
<evidence type="ECO:0000313" key="2">
    <source>
        <dbReference type="Proteomes" id="UP000325672"/>
    </source>
</evidence>
<dbReference type="RefSeq" id="XP_031919638.1">
    <property type="nucleotide sequence ID" value="XM_032058269.1"/>
</dbReference>
<dbReference type="EMBL" id="ML743551">
    <property type="protein sequence ID" value="KAE8143575.1"/>
    <property type="molecule type" value="Genomic_DNA"/>
</dbReference>
<sequence length="201" mass="22324">MDTMGNAMALLMSAYGYNEDEAANILKREILEIEERTLEEFRAWQSSSLTKSPSLVGYVFTVMTSAGGFNHWMSHSERYFRSKFTTTAEDRARLVKNPDSGLRRLQGYPAALALNGHITSTLELDAVPESHVLDFDSSSTSMTTAGSQVSFRGRGSSRVEIGIADKFQKADAVNVCYMMDEFEATMGPNPLLRALLLFLKI</sequence>
<name>A0A5N6TB14_ASPPS</name>
<accession>A0A5N6TB14</accession>
<dbReference type="GeneID" id="43642479"/>
<keyword evidence="2" id="KW-1185">Reference proteome</keyword>
<dbReference type="Gene3D" id="1.10.600.10">
    <property type="entry name" value="Farnesyl Diphosphate Synthase"/>
    <property type="match status" value="1"/>
</dbReference>
<dbReference type="SUPFAM" id="SSF48576">
    <property type="entry name" value="Terpenoid synthases"/>
    <property type="match status" value="1"/>
</dbReference>